<feature type="chain" id="PRO_5046486046" description="Lipoprotein" evidence="1">
    <location>
        <begin position="21"/>
        <end position="129"/>
    </location>
</feature>
<accession>A0ABY3XIJ6</accession>
<evidence type="ECO:0008006" key="4">
    <source>
        <dbReference type="Google" id="ProtNLM"/>
    </source>
</evidence>
<dbReference type="RefSeq" id="WP_057942605.1">
    <property type="nucleotide sequence ID" value="NZ_CP011131.1"/>
</dbReference>
<keyword evidence="1" id="KW-0732">Signal</keyword>
<reference evidence="2 3" key="1">
    <citation type="submission" date="2022-03" db="EMBL/GenBank/DDBJ databases">
        <title>Complete genome sequence of Lysobacter capsici VKM B-2533 and Lysobacter gummosus 10.1.1, promising sources of lytic agents.</title>
        <authorList>
            <person name="Tarlachkov S.V."/>
            <person name="Kudryakova I.V."/>
            <person name="Afoshin A.S."/>
            <person name="Leontyevskaya E.A."/>
            <person name="Leontyevskaya N.V."/>
        </authorList>
    </citation>
    <scope>NUCLEOTIDE SEQUENCE [LARGE SCALE GENOMIC DNA]</scope>
    <source>
        <strain evidence="2 3">10.1.1</strain>
    </source>
</reference>
<dbReference type="Proteomes" id="UP000829194">
    <property type="component" value="Chromosome"/>
</dbReference>
<evidence type="ECO:0000313" key="3">
    <source>
        <dbReference type="Proteomes" id="UP000829194"/>
    </source>
</evidence>
<feature type="signal peptide" evidence="1">
    <location>
        <begin position="1"/>
        <end position="20"/>
    </location>
</feature>
<organism evidence="2 3">
    <name type="scientific">Lysobacter gummosus</name>
    <dbReference type="NCBI Taxonomy" id="262324"/>
    <lineage>
        <taxon>Bacteria</taxon>
        <taxon>Pseudomonadati</taxon>
        <taxon>Pseudomonadota</taxon>
        <taxon>Gammaproteobacteria</taxon>
        <taxon>Lysobacterales</taxon>
        <taxon>Lysobacteraceae</taxon>
        <taxon>Lysobacter</taxon>
    </lineage>
</organism>
<evidence type="ECO:0000313" key="2">
    <source>
        <dbReference type="EMBL" id="UNP31472.1"/>
    </source>
</evidence>
<keyword evidence="3" id="KW-1185">Reference proteome</keyword>
<name>A0ABY3XIJ6_9GAMM</name>
<proteinExistence type="predicted"/>
<evidence type="ECO:0000256" key="1">
    <source>
        <dbReference type="SAM" id="SignalP"/>
    </source>
</evidence>
<protein>
    <recommendedName>
        <fullName evidence="4">Lipoprotein</fullName>
    </recommendedName>
</protein>
<gene>
    <name evidence="2" type="ORF">MOV92_09610</name>
</gene>
<sequence>MPRRAVVLALAMLIAQSGCAASGGYRTLTLAHPPSVGETVYLEVRLGALAGGQEIEVLSDDGRSLGVISPHAIRAGSDAGTYTVPLPAEAIRGTRVRIRLITTPAGGAARDANADEVREVRVMGDDGKN</sequence>
<dbReference type="EMBL" id="CP093547">
    <property type="protein sequence ID" value="UNP31472.1"/>
    <property type="molecule type" value="Genomic_DNA"/>
</dbReference>